<accession>A0A9N9U987</accession>
<dbReference type="EMBL" id="CABFNO020001339">
    <property type="protein sequence ID" value="CAG9982141.1"/>
    <property type="molecule type" value="Genomic_DNA"/>
</dbReference>
<keyword evidence="2" id="KW-1185">Reference proteome</keyword>
<dbReference type="Proteomes" id="UP000754883">
    <property type="component" value="Unassembled WGS sequence"/>
</dbReference>
<gene>
    <name evidence="1" type="ORF">CBYS24578_00015639</name>
</gene>
<reference evidence="1 2" key="2">
    <citation type="submission" date="2021-10" db="EMBL/GenBank/DDBJ databases">
        <authorList>
            <person name="Piombo E."/>
        </authorList>
    </citation>
    <scope>NUCLEOTIDE SEQUENCE [LARGE SCALE GENOMIC DNA]</scope>
</reference>
<dbReference type="OrthoDB" id="10370258at2759"/>
<sequence length="290" mass="33746">MAETVGTQVQTEVILSSSEVDKYLHKDVQKEAALAAMAANYDHQRFKQLDTYDGEFAKYFKAIKDEKRKAKFTKETLETAKALQPAIDYYVKVLPNELLGLPFFCDKNESAHSAHFGSLPSVEESDFRRGLYRLQAICEVTRQSYDRGRGNIMSQYHHDRDKMSPYSSMELSQANLLYEMLFYRMFQICDKLFDSMEEKECRPNPVARKSREKKIVHGIVCQGLQFMYEFETQTTDGVREELVQKISKGHWVRPRFWRDHIQRKESVIIDSGILHVLVETVPVKNVMSSM</sequence>
<evidence type="ECO:0000313" key="1">
    <source>
        <dbReference type="EMBL" id="CAG9982141.1"/>
    </source>
</evidence>
<reference evidence="2" key="1">
    <citation type="submission" date="2019-06" db="EMBL/GenBank/DDBJ databases">
        <authorList>
            <person name="Broberg M."/>
        </authorList>
    </citation>
    <scope>NUCLEOTIDE SEQUENCE [LARGE SCALE GENOMIC DNA]</scope>
</reference>
<name>A0A9N9U987_9HYPO</name>
<protein>
    <submittedName>
        <fullName evidence="1">Uncharacterized protein</fullName>
    </submittedName>
</protein>
<evidence type="ECO:0000313" key="2">
    <source>
        <dbReference type="Proteomes" id="UP000754883"/>
    </source>
</evidence>
<comment type="caution">
    <text evidence="1">The sequence shown here is derived from an EMBL/GenBank/DDBJ whole genome shotgun (WGS) entry which is preliminary data.</text>
</comment>
<proteinExistence type="predicted"/>
<dbReference type="AlphaFoldDB" id="A0A9N9U987"/>
<organism evidence="1 2">
    <name type="scientific">Clonostachys byssicola</name>
    <dbReference type="NCBI Taxonomy" id="160290"/>
    <lineage>
        <taxon>Eukaryota</taxon>
        <taxon>Fungi</taxon>
        <taxon>Dikarya</taxon>
        <taxon>Ascomycota</taxon>
        <taxon>Pezizomycotina</taxon>
        <taxon>Sordariomycetes</taxon>
        <taxon>Hypocreomycetidae</taxon>
        <taxon>Hypocreales</taxon>
        <taxon>Bionectriaceae</taxon>
        <taxon>Clonostachys</taxon>
    </lineage>
</organism>